<dbReference type="PANTHER" id="PTHR42732">
    <property type="entry name" value="BETA-GALACTOSIDASE"/>
    <property type="match status" value="1"/>
</dbReference>
<dbReference type="InterPro" id="IPR006102">
    <property type="entry name" value="Ig-like_GH2"/>
</dbReference>
<dbReference type="Gene3D" id="2.60.120.260">
    <property type="entry name" value="Galactose-binding domain-like"/>
    <property type="match status" value="1"/>
</dbReference>
<reference evidence="8" key="1">
    <citation type="submission" date="2016-11" db="EMBL/GenBank/DDBJ databases">
        <authorList>
            <person name="Varghese N."/>
            <person name="Submissions S."/>
        </authorList>
    </citation>
    <scope>NUCLEOTIDE SEQUENCE [LARGE SCALE GENOMIC DNA]</scope>
    <source>
        <strain evidence="8">DSM 17963</strain>
    </source>
</reference>
<dbReference type="InterPro" id="IPR006104">
    <property type="entry name" value="Glyco_hydro_2_N"/>
</dbReference>
<dbReference type="GO" id="GO:0004553">
    <property type="term" value="F:hydrolase activity, hydrolyzing O-glycosyl compounds"/>
    <property type="evidence" value="ECO:0007669"/>
    <property type="project" value="InterPro"/>
</dbReference>
<dbReference type="InterPro" id="IPR051913">
    <property type="entry name" value="GH2_Domain-Containing"/>
</dbReference>
<name>A0A1M5J1S8_9FLAO</name>
<evidence type="ECO:0000259" key="6">
    <source>
        <dbReference type="Pfam" id="PF02837"/>
    </source>
</evidence>
<dbReference type="GO" id="GO:0005975">
    <property type="term" value="P:carbohydrate metabolic process"/>
    <property type="evidence" value="ECO:0007669"/>
    <property type="project" value="InterPro"/>
</dbReference>
<feature type="domain" description="Glycoside hydrolase family 2 catalytic" evidence="5">
    <location>
        <begin position="386"/>
        <end position="512"/>
    </location>
</feature>
<dbReference type="PANTHER" id="PTHR42732:SF2">
    <property type="entry name" value="BETA-MANNOSIDASE"/>
    <property type="match status" value="1"/>
</dbReference>
<dbReference type="InterPro" id="IPR036156">
    <property type="entry name" value="Beta-gal/glucu_dom_sf"/>
</dbReference>
<evidence type="ECO:0000313" key="8">
    <source>
        <dbReference type="Proteomes" id="UP000184071"/>
    </source>
</evidence>
<dbReference type="InterPro" id="IPR008979">
    <property type="entry name" value="Galactose-bd-like_sf"/>
</dbReference>
<protein>
    <submittedName>
        <fullName evidence="7">Glycosyl hydrolases family 2, TIM barrel domain</fullName>
    </submittedName>
</protein>
<evidence type="ECO:0000259" key="5">
    <source>
        <dbReference type="Pfam" id="PF02836"/>
    </source>
</evidence>
<keyword evidence="8" id="KW-1185">Reference proteome</keyword>
<evidence type="ECO:0000313" key="7">
    <source>
        <dbReference type="EMBL" id="SHG33973.1"/>
    </source>
</evidence>
<dbReference type="InterPro" id="IPR006103">
    <property type="entry name" value="Glyco_hydro_2_cat"/>
</dbReference>
<dbReference type="EMBL" id="FQWC01000002">
    <property type="protein sequence ID" value="SHG33973.1"/>
    <property type="molecule type" value="Genomic_DNA"/>
</dbReference>
<dbReference type="SUPFAM" id="SSF49785">
    <property type="entry name" value="Galactose-binding domain-like"/>
    <property type="match status" value="1"/>
</dbReference>
<evidence type="ECO:0000256" key="2">
    <source>
        <dbReference type="ARBA" id="ARBA00022801"/>
    </source>
</evidence>
<dbReference type="Gene3D" id="3.20.20.80">
    <property type="entry name" value="Glycosidases"/>
    <property type="match status" value="1"/>
</dbReference>
<organism evidence="7 8">
    <name type="scientific">Flavobacterium defluvii</name>
    <dbReference type="NCBI Taxonomy" id="370979"/>
    <lineage>
        <taxon>Bacteria</taxon>
        <taxon>Pseudomonadati</taxon>
        <taxon>Bacteroidota</taxon>
        <taxon>Flavobacteriia</taxon>
        <taxon>Flavobacteriales</taxon>
        <taxon>Flavobacteriaceae</taxon>
        <taxon>Flavobacterium</taxon>
    </lineage>
</organism>
<keyword evidence="2 7" id="KW-0378">Hydrolase</keyword>
<dbReference type="Pfam" id="PF02836">
    <property type="entry name" value="Glyco_hydro_2_C"/>
    <property type="match status" value="1"/>
</dbReference>
<comment type="similarity">
    <text evidence="1">Belongs to the glycosyl hydrolase 2 family.</text>
</comment>
<feature type="domain" description="Glycosyl hydrolases family 2 sugar binding" evidence="6">
    <location>
        <begin position="140"/>
        <end position="215"/>
    </location>
</feature>
<evidence type="ECO:0000256" key="1">
    <source>
        <dbReference type="ARBA" id="ARBA00007401"/>
    </source>
</evidence>
<sequence>MPEGNQNPSGFIYLQSAIILTAGKQCYQKTISRIRKNTMKNKITIIIFLFAGLASFAQWKPQGDKIKTKWAEQVDPNNTLPEYPRPIMERKQWKNLNGLWNYTIQPAGQTAPKDYEGKILVPFAVESSLSGVMKKVGSENELWYETHFTVDNNWKNKDILLHFGAVDWKAEVWINDIKIGTHTGGYVPFSFNITPFLNGKSQKLVVKVWDPTSDGTQPRGKQVKNPESIWYTPVTGIWQTVWLEPVSKKHITNLRTTPDIDHNTININAEVEGTAANDIVEITVFDGAKTIALEKAAAGQSLDIVLNTPKLWSPDSPFLYDIKVKLISGNKVTDEVKSYFAMRKISSKRDDKGIVRIQLNNKDCFQFGPLDQGWWPDGLYTAPTDEALKYDLLRTKELGFNMIRKHVKVEPARWYTHCDKMGFLVWQDMPNGDDGPIWQMHKYFEGTELKRTAQSEETYKKEWKEIMDHLYSYPSIVVWVPFNEAWGQFKTVEITEWTKNHDPSRLVNSSSGGNHFQTGDMLDIHHYPEPNLKLYDARRITVLGEYGGIGLPVTGHLWQTDKNWGYTQFKNNDETTAKYREYAEQLKTLAKVGFSAAVYTQTTDVEGEVNGFMTYDRKVDKMNFSEVKQINQEVINSIK</sequence>
<dbReference type="AlphaFoldDB" id="A0A1M5J1S8"/>
<dbReference type="SUPFAM" id="SSF51445">
    <property type="entry name" value="(Trans)glycosidases"/>
    <property type="match status" value="1"/>
</dbReference>
<proteinExistence type="inferred from homology"/>
<feature type="domain" description="Glycoside hydrolase family 2 immunoglobulin-like beta-sandwich" evidence="4">
    <location>
        <begin position="250"/>
        <end position="343"/>
    </location>
</feature>
<evidence type="ECO:0000256" key="3">
    <source>
        <dbReference type="ARBA" id="ARBA00023295"/>
    </source>
</evidence>
<dbReference type="InterPro" id="IPR017853">
    <property type="entry name" value="GH"/>
</dbReference>
<accession>A0A1M5J1S8</accession>
<dbReference type="Pfam" id="PF02837">
    <property type="entry name" value="Glyco_hydro_2_N"/>
    <property type="match status" value="1"/>
</dbReference>
<keyword evidence="3" id="KW-0326">Glycosidase</keyword>
<dbReference type="Proteomes" id="UP000184071">
    <property type="component" value="Unassembled WGS sequence"/>
</dbReference>
<dbReference type="Gene3D" id="2.60.40.10">
    <property type="entry name" value="Immunoglobulins"/>
    <property type="match status" value="1"/>
</dbReference>
<dbReference type="STRING" id="370979.SAMN05443663_102569"/>
<dbReference type="InterPro" id="IPR013783">
    <property type="entry name" value="Ig-like_fold"/>
</dbReference>
<dbReference type="Pfam" id="PF00703">
    <property type="entry name" value="Glyco_hydro_2"/>
    <property type="match status" value="1"/>
</dbReference>
<gene>
    <name evidence="7" type="ORF">SAMN05443663_102569</name>
</gene>
<evidence type="ECO:0000259" key="4">
    <source>
        <dbReference type="Pfam" id="PF00703"/>
    </source>
</evidence>
<dbReference type="SUPFAM" id="SSF49303">
    <property type="entry name" value="beta-Galactosidase/glucuronidase domain"/>
    <property type="match status" value="1"/>
</dbReference>